<gene>
    <name evidence="3" type="ORF">I6G38_18045</name>
</gene>
<feature type="domain" description="Phage-Barnase-EndoU-ColicinE5/D-RelE like nuclease 2" evidence="2">
    <location>
        <begin position="273"/>
        <end position="390"/>
    </location>
</feature>
<reference evidence="3 4" key="1">
    <citation type="submission" date="2020-12" db="EMBL/GenBank/DDBJ databases">
        <title>FDA dAtabase for Regulatory Grade micrObial Sequences (FDA-ARGOS): Supporting development and validation of Infectious Disease Dx tests.</title>
        <authorList>
            <person name="Sproer C."/>
            <person name="Gronow S."/>
            <person name="Severitt S."/>
            <person name="Schroder I."/>
            <person name="Tallon L."/>
            <person name="Sadzewicz L."/>
            <person name="Zhao X."/>
            <person name="Boylan J."/>
            <person name="Ott S."/>
            <person name="Bowen H."/>
            <person name="Vavikolanu K."/>
            <person name="Mehta A."/>
            <person name="Aluvathingal J."/>
            <person name="Nadendla S."/>
            <person name="Lowell S."/>
            <person name="Myers T."/>
            <person name="Yan Y."/>
            <person name="Sichtig H."/>
        </authorList>
    </citation>
    <scope>NUCLEOTIDE SEQUENCE [LARGE SCALE GENOMIC DNA]</scope>
    <source>
        <strain evidence="3 4">FDAARGOS_881</strain>
    </source>
</reference>
<dbReference type="AlphaFoldDB" id="A0A7T3E4G5"/>
<dbReference type="RefSeq" id="WP_197939129.1">
    <property type="nucleotide sequence ID" value="NZ_CP065713.1"/>
</dbReference>
<feature type="domain" description="Phage head morphogenesis" evidence="1">
    <location>
        <begin position="55"/>
        <end position="186"/>
    </location>
</feature>
<evidence type="ECO:0000313" key="4">
    <source>
        <dbReference type="Proteomes" id="UP000594836"/>
    </source>
</evidence>
<dbReference type="Proteomes" id="UP000594836">
    <property type="component" value="Chromosome"/>
</dbReference>
<accession>A0A7T3E4G5</accession>
<name>A0A7T3E4G5_SPHPI</name>
<dbReference type="InterPro" id="IPR006528">
    <property type="entry name" value="Phage_head_morphogenesis_dom"/>
</dbReference>
<dbReference type="InterPro" id="IPR041110">
    <property type="entry name" value="PBECR2"/>
</dbReference>
<protein>
    <submittedName>
        <fullName evidence="3">Minor capsid protein</fullName>
    </submittedName>
</protein>
<proteinExistence type="predicted"/>
<evidence type="ECO:0000259" key="1">
    <source>
        <dbReference type="Pfam" id="PF04233"/>
    </source>
</evidence>
<sequence>MADAQPIPVAPPKEAVDRFQSKGFTFGYSWQDVWQEEHGRSFTVAKAMTRDVLETIRAEVDAAIVNGTTLETFQANLTPTLQKLGWWGRKEMADPLTGEIKTVQLGSPARLKTIFAVNARASYQAGRWDRIERQKKAFPYLRYVSVMDGRERPQHHAWHGTIKPVDDPWWDTHYGPCGWNCRCTAIAYNARQLAKNKWEVTDEPPAFPVKKWVNNRTGEVSELEEGIDAGWSYNVGKSRLSGLAPAPLPPAPGDRKPPAARPMKANGAAELKAFFKPFGMEAGDVRKGKVFTDRGGWPLAMSFDWFKRNGETVMPQGDVGGAGETIVDPHEIWWSWGRGANGAAVLTRRYVTLDGIGRARRVVDIGRDGWTVDHGDIDLDTLRKGKLAWKRKEVTATEFAQAAIARAPGVADHRIGAVPDAVASRLRELGLKVPKSVGLEAGFVRHIHRRHAGDGRGQKPIGPEDIARALEIIAAGKINHGNPKVSKSGAARIFVTATIGSDRYSAAFEVRKYRLILASLRRR</sequence>
<evidence type="ECO:0000313" key="3">
    <source>
        <dbReference type="EMBL" id="QPT08592.1"/>
    </source>
</evidence>
<dbReference type="Pfam" id="PF18810">
    <property type="entry name" value="PBECR2"/>
    <property type="match status" value="1"/>
</dbReference>
<dbReference type="EMBL" id="CP065713">
    <property type="protein sequence ID" value="QPT08592.1"/>
    <property type="molecule type" value="Genomic_DNA"/>
</dbReference>
<evidence type="ECO:0000259" key="2">
    <source>
        <dbReference type="Pfam" id="PF18810"/>
    </source>
</evidence>
<dbReference type="NCBIfam" id="TIGR01641">
    <property type="entry name" value="phageSPP1_gp7"/>
    <property type="match status" value="1"/>
</dbReference>
<dbReference type="Pfam" id="PF04233">
    <property type="entry name" value="Phage_Mu_F"/>
    <property type="match status" value="1"/>
</dbReference>
<organism evidence="3 4">
    <name type="scientific">Sphingomonas paucimobilis</name>
    <name type="common">Pseudomonas paucimobilis</name>
    <dbReference type="NCBI Taxonomy" id="13689"/>
    <lineage>
        <taxon>Bacteria</taxon>
        <taxon>Pseudomonadati</taxon>
        <taxon>Pseudomonadota</taxon>
        <taxon>Alphaproteobacteria</taxon>
        <taxon>Sphingomonadales</taxon>
        <taxon>Sphingomonadaceae</taxon>
        <taxon>Sphingomonas</taxon>
    </lineage>
</organism>